<feature type="region of interest" description="Disordered" evidence="1">
    <location>
        <begin position="1"/>
        <end position="32"/>
    </location>
</feature>
<dbReference type="Proteomes" id="UP000714275">
    <property type="component" value="Unassembled WGS sequence"/>
</dbReference>
<accession>A0A9P7D2W3</accession>
<proteinExistence type="predicted"/>
<organism evidence="2 3">
    <name type="scientific">Suillus placidus</name>
    <dbReference type="NCBI Taxonomy" id="48579"/>
    <lineage>
        <taxon>Eukaryota</taxon>
        <taxon>Fungi</taxon>
        <taxon>Dikarya</taxon>
        <taxon>Basidiomycota</taxon>
        <taxon>Agaricomycotina</taxon>
        <taxon>Agaricomycetes</taxon>
        <taxon>Agaricomycetidae</taxon>
        <taxon>Boletales</taxon>
        <taxon>Suillineae</taxon>
        <taxon>Suillaceae</taxon>
        <taxon>Suillus</taxon>
    </lineage>
</organism>
<comment type="caution">
    <text evidence="2">The sequence shown here is derived from an EMBL/GenBank/DDBJ whole genome shotgun (WGS) entry which is preliminary data.</text>
</comment>
<dbReference type="AlphaFoldDB" id="A0A9P7D2W3"/>
<keyword evidence="3" id="KW-1185">Reference proteome</keyword>
<evidence type="ECO:0000313" key="3">
    <source>
        <dbReference type="Proteomes" id="UP000714275"/>
    </source>
</evidence>
<feature type="non-terminal residue" evidence="2">
    <location>
        <position position="1"/>
    </location>
</feature>
<dbReference type="OrthoDB" id="3269111at2759"/>
<dbReference type="EMBL" id="JABBWD010000022">
    <property type="protein sequence ID" value="KAG1777138.1"/>
    <property type="molecule type" value="Genomic_DNA"/>
</dbReference>
<name>A0A9P7D2W3_9AGAM</name>
<reference evidence="2" key="1">
    <citation type="journal article" date="2020" name="New Phytol.">
        <title>Comparative genomics reveals dynamic genome evolution in host specialist ectomycorrhizal fungi.</title>
        <authorList>
            <person name="Lofgren L.A."/>
            <person name="Nguyen N.H."/>
            <person name="Vilgalys R."/>
            <person name="Ruytinx J."/>
            <person name="Liao H.L."/>
            <person name="Branco S."/>
            <person name="Kuo A."/>
            <person name="LaButti K."/>
            <person name="Lipzen A."/>
            <person name="Andreopoulos W."/>
            <person name="Pangilinan J."/>
            <person name="Riley R."/>
            <person name="Hundley H."/>
            <person name="Na H."/>
            <person name="Barry K."/>
            <person name="Grigoriev I.V."/>
            <person name="Stajich J.E."/>
            <person name="Kennedy P.G."/>
        </authorList>
    </citation>
    <scope>NUCLEOTIDE SEQUENCE</scope>
    <source>
        <strain evidence="2">DOB743</strain>
    </source>
</reference>
<feature type="compositionally biased region" description="Polar residues" evidence="1">
    <location>
        <begin position="9"/>
        <end position="30"/>
    </location>
</feature>
<evidence type="ECO:0000256" key="1">
    <source>
        <dbReference type="SAM" id="MobiDB-lite"/>
    </source>
</evidence>
<protein>
    <submittedName>
        <fullName evidence="2">Uncharacterized protein</fullName>
    </submittedName>
</protein>
<sequence>EDGIDIDYPSNSKMFDPSQCQITSTAGSSDDSNDILALAKQQLTQDTKSSSNITVNFSGLAELLNARQNPDATTIQSTQQPPRPAQLPPHLSLEAFCDYYDLPHSVYNKLNGHQITGPHLLRLISNDQLYTECALSIGELAAIRNAEEHWKEAV</sequence>
<evidence type="ECO:0000313" key="2">
    <source>
        <dbReference type="EMBL" id="KAG1777138.1"/>
    </source>
</evidence>
<gene>
    <name evidence="2" type="ORF">EV702DRAFT_970151</name>
</gene>